<evidence type="ECO:0000313" key="2">
    <source>
        <dbReference type="Proteomes" id="UP000790347"/>
    </source>
</evidence>
<gene>
    <name evidence="1" type="ORF">DERF_014770</name>
</gene>
<reference evidence="1" key="2">
    <citation type="journal article" date="2022" name="Res Sq">
        <title>Comparative Genomics Reveals Insights into the Divergent Evolution of Astigmatic Mites and Household Pest Adaptations.</title>
        <authorList>
            <person name="Xiong Q."/>
            <person name="Wan A.T.-Y."/>
            <person name="Liu X.-Y."/>
            <person name="Fung C.S.-H."/>
            <person name="Xiao X."/>
            <person name="Malainual N."/>
            <person name="Hou J."/>
            <person name="Wang L."/>
            <person name="Wang M."/>
            <person name="Yang K."/>
            <person name="Cui Y."/>
            <person name="Leung E."/>
            <person name="Nong W."/>
            <person name="Shin S.-K."/>
            <person name="Au S."/>
            <person name="Jeong K.Y."/>
            <person name="Chew F.T."/>
            <person name="Hui J."/>
            <person name="Leung T.F."/>
            <person name="Tungtrongchitr A."/>
            <person name="Zhong N."/>
            <person name="Liu Z."/>
            <person name="Tsui S."/>
        </authorList>
    </citation>
    <scope>NUCLEOTIDE SEQUENCE</scope>
    <source>
        <strain evidence="1">Derf</strain>
        <tissue evidence="1">Whole organism</tissue>
    </source>
</reference>
<evidence type="ECO:0000313" key="1">
    <source>
        <dbReference type="EMBL" id="KAH9494053.1"/>
    </source>
</evidence>
<organism evidence="1 2">
    <name type="scientific">Dermatophagoides farinae</name>
    <name type="common">American house dust mite</name>
    <dbReference type="NCBI Taxonomy" id="6954"/>
    <lineage>
        <taxon>Eukaryota</taxon>
        <taxon>Metazoa</taxon>
        <taxon>Ecdysozoa</taxon>
        <taxon>Arthropoda</taxon>
        <taxon>Chelicerata</taxon>
        <taxon>Arachnida</taxon>
        <taxon>Acari</taxon>
        <taxon>Acariformes</taxon>
        <taxon>Sarcoptiformes</taxon>
        <taxon>Astigmata</taxon>
        <taxon>Psoroptidia</taxon>
        <taxon>Analgoidea</taxon>
        <taxon>Pyroglyphidae</taxon>
        <taxon>Dermatophagoidinae</taxon>
        <taxon>Dermatophagoides</taxon>
    </lineage>
</organism>
<name>A0A922KTR6_DERFA</name>
<proteinExistence type="predicted"/>
<keyword evidence="2" id="KW-1185">Reference proteome</keyword>
<protein>
    <submittedName>
        <fullName evidence="1">Uncharacterized protein</fullName>
    </submittedName>
</protein>
<accession>A0A922KTR6</accession>
<dbReference type="AlphaFoldDB" id="A0A922KTR6"/>
<reference evidence="1" key="1">
    <citation type="submission" date="2013-05" db="EMBL/GenBank/DDBJ databases">
        <authorList>
            <person name="Yim A.K.Y."/>
            <person name="Chan T.F."/>
            <person name="Ji K.M."/>
            <person name="Liu X.Y."/>
            <person name="Zhou J.W."/>
            <person name="Li R.Q."/>
            <person name="Yang K.Y."/>
            <person name="Li J."/>
            <person name="Li M."/>
            <person name="Law P.T.W."/>
            <person name="Wu Y.L."/>
            <person name="Cai Z.L."/>
            <person name="Qin H."/>
            <person name="Bao Y."/>
            <person name="Leung R.K.K."/>
            <person name="Ng P.K.S."/>
            <person name="Zou J."/>
            <person name="Zhong X.J."/>
            <person name="Ran P.X."/>
            <person name="Zhong N.S."/>
            <person name="Liu Z.G."/>
            <person name="Tsui S.K.W."/>
        </authorList>
    </citation>
    <scope>NUCLEOTIDE SEQUENCE</scope>
    <source>
        <strain evidence="1">Derf</strain>
        <tissue evidence="1">Whole organism</tissue>
    </source>
</reference>
<dbReference type="EMBL" id="ASGP02000008">
    <property type="protein sequence ID" value="KAH9494053.1"/>
    <property type="molecule type" value="Genomic_DNA"/>
</dbReference>
<dbReference type="Proteomes" id="UP000790347">
    <property type="component" value="Unassembled WGS sequence"/>
</dbReference>
<sequence>MNISTDKQSFILIERWGQQQHVLKSHQFESSSSSSMLMKNFKPIFGSMLTTTTLLDDDIFSRIHPITSWHIRNI</sequence>
<comment type="caution">
    <text evidence="1">The sequence shown here is derived from an EMBL/GenBank/DDBJ whole genome shotgun (WGS) entry which is preliminary data.</text>
</comment>